<dbReference type="Gene3D" id="1.20.120.450">
    <property type="entry name" value="dinb family like domain"/>
    <property type="match status" value="1"/>
</dbReference>
<evidence type="ECO:0000313" key="2">
    <source>
        <dbReference type="EMBL" id="GLX66587.1"/>
    </source>
</evidence>
<feature type="domain" description="DinB-like" evidence="1">
    <location>
        <begin position="7"/>
        <end position="144"/>
    </location>
</feature>
<evidence type="ECO:0000313" key="3">
    <source>
        <dbReference type="Proteomes" id="UP001157114"/>
    </source>
</evidence>
<reference evidence="2 3" key="1">
    <citation type="submission" date="2023-03" db="EMBL/GenBank/DDBJ databases">
        <title>Draft genome sequence of the bacteria which degrade cell wall of Tricholomamatutake.</title>
        <authorList>
            <person name="Konishi Y."/>
            <person name="Fukuta Y."/>
            <person name="Shirasaka N."/>
        </authorList>
    </citation>
    <scope>NUCLEOTIDE SEQUENCE [LARGE SCALE GENOMIC DNA]</scope>
    <source>
        <strain evidence="3">mu1</strain>
    </source>
</reference>
<dbReference type="InterPro" id="IPR034660">
    <property type="entry name" value="DinB/YfiT-like"/>
</dbReference>
<dbReference type="Pfam" id="PF12867">
    <property type="entry name" value="DinB_2"/>
    <property type="match status" value="1"/>
</dbReference>
<evidence type="ECO:0000259" key="1">
    <source>
        <dbReference type="Pfam" id="PF12867"/>
    </source>
</evidence>
<sequence>MSEKRNQFEEMIEEFLALKKYPEDVLTDPIATGKWSIREIVGHLFYWDKFSLEKMVPLMIHEATLPPFPNHDLHNEEGISYINRYDSVNDIIDEFAKTRKQLVEELRKLNNDIRFNIGHESNTYSCERYVDVFLHHDNDHLNQIKEKLNC</sequence>
<gene>
    <name evidence="2" type="ORF">MU1_09310</name>
</gene>
<name>A0ABQ6GA85_9BACL</name>
<dbReference type="EMBL" id="BSSQ01000003">
    <property type="protein sequence ID" value="GLX66587.1"/>
    <property type="molecule type" value="Genomic_DNA"/>
</dbReference>
<accession>A0ABQ6GA85</accession>
<keyword evidence="3" id="KW-1185">Reference proteome</keyword>
<dbReference type="InterPro" id="IPR024775">
    <property type="entry name" value="DinB-like"/>
</dbReference>
<protein>
    <recommendedName>
        <fullName evidence="1">DinB-like domain-containing protein</fullName>
    </recommendedName>
</protein>
<dbReference type="RefSeq" id="WP_284237279.1">
    <property type="nucleotide sequence ID" value="NZ_BSSQ01000003.1"/>
</dbReference>
<organism evidence="2 3">
    <name type="scientific">Paenibacillus glycanilyticus</name>
    <dbReference type="NCBI Taxonomy" id="126569"/>
    <lineage>
        <taxon>Bacteria</taxon>
        <taxon>Bacillati</taxon>
        <taxon>Bacillota</taxon>
        <taxon>Bacilli</taxon>
        <taxon>Bacillales</taxon>
        <taxon>Paenibacillaceae</taxon>
        <taxon>Paenibacillus</taxon>
    </lineage>
</organism>
<proteinExistence type="predicted"/>
<dbReference type="SUPFAM" id="SSF109854">
    <property type="entry name" value="DinB/YfiT-like putative metalloenzymes"/>
    <property type="match status" value="1"/>
</dbReference>
<comment type="caution">
    <text evidence="2">The sequence shown here is derived from an EMBL/GenBank/DDBJ whole genome shotgun (WGS) entry which is preliminary data.</text>
</comment>
<dbReference type="Proteomes" id="UP001157114">
    <property type="component" value="Unassembled WGS sequence"/>
</dbReference>